<dbReference type="GO" id="GO:0035101">
    <property type="term" value="C:FACT complex"/>
    <property type="evidence" value="ECO:0007669"/>
    <property type="project" value="UniProtKB-UniRule"/>
</dbReference>
<dbReference type="Pfam" id="PF01167">
    <property type="entry name" value="Tub"/>
    <property type="match status" value="1"/>
</dbReference>
<name>A0A813ILQ9_POLGL</name>
<evidence type="ECO:0000256" key="7">
    <source>
        <dbReference type="ARBA" id="ARBA00023242"/>
    </source>
</evidence>
<comment type="similarity">
    <text evidence="8">Belongs to the peptidase M24 family. SPT16 subfamily.</text>
</comment>
<reference evidence="11" key="1">
    <citation type="submission" date="2021-02" db="EMBL/GenBank/DDBJ databases">
        <authorList>
            <person name="Dougan E. K."/>
            <person name="Rhodes N."/>
            <person name="Thang M."/>
            <person name="Chan C."/>
        </authorList>
    </citation>
    <scope>NUCLEOTIDE SEQUENCE</scope>
</reference>
<dbReference type="SMART" id="SM01286">
    <property type="entry name" value="SPT16"/>
    <property type="match status" value="1"/>
</dbReference>
<dbReference type="Proteomes" id="UP000626109">
    <property type="component" value="Unassembled WGS sequence"/>
</dbReference>
<feature type="region of interest" description="Disordered" evidence="9">
    <location>
        <begin position="516"/>
        <end position="561"/>
    </location>
</feature>
<dbReference type="PRINTS" id="PR01573">
    <property type="entry name" value="SUPERTUBBY"/>
</dbReference>
<dbReference type="SUPFAM" id="SSF54518">
    <property type="entry name" value="Tubby C-terminal domain-like"/>
    <property type="match status" value="1"/>
</dbReference>
<feature type="domain" description="FACT complex subunit SPT16 middle" evidence="10">
    <location>
        <begin position="1245"/>
        <end position="1356"/>
    </location>
</feature>
<dbReference type="InterPro" id="IPR036005">
    <property type="entry name" value="Creatinase/aminopeptidase-like"/>
</dbReference>
<dbReference type="GO" id="GO:0006368">
    <property type="term" value="P:transcription elongation by RNA polymerase II"/>
    <property type="evidence" value="ECO:0007669"/>
    <property type="project" value="TreeGrafter"/>
</dbReference>
<dbReference type="Gene3D" id="2.30.29.150">
    <property type="match status" value="1"/>
</dbReference>
<proteinExistence type="inferred from homology"/>
<keyword evidence="5 8" id="KW-0804">Transcription</keyword>
<protein>
    <recommendedName>
        <fullName evidence="8">FACT complex subunit</fullName>
    </recommendedName>
</protein>
<dbReference type="InterPro" id="IPR029148">
    <property type="entry name" value="FACT-SPT16_Nlobe"/>
</dbReference>
<feature type="region of interest" description="Disordered" evidence="9">
    <location>
        <begin position="700"/>
        <end position="756"/>
    </location>
</feature>
<evidence type="ECO:0000256" key="6">
    <source>
        <dbReference type="ARBA" id="ARBA00023204"/>
    </source>
</evidence>
<comment type="subunit">
    <text evidence="8">Component of the FACT complex.</text>
</comment>
<organism evidence="11 12">
    <name type="scientific">Polarella glacialis</name>
    <name type="common">Dinoflagellate</name>
    <dbReference type="NCBI Taxonomy" id="89957"/>
    <lineage>
        <taxon>Eukaryota</taxon>
        <taxon>Sar</taxon>
        <taxon>Alveolata</taxon>
        <taxon>Dinophyceae</taxon>
        <taxon>Suessiales</taxon>
        <taxon>Suessiaceae</taxon>
        <taxon>Polarella</taxon>
    </lineage>
</organism>
<evidence type="ECO:0000313" key="12">
    <source>
        <dbReference type="Proteomes" id="UP000626109"/>
    </source>
</evidence>
<dbReference type="InterPro" id="IPR000994">
    <property type="entry name" value="Pept_M24"/>
</dbReference>
<dbReference type="Gene3D" id="3.40.350.10">
    <property type="entry name" value="Creatinase/prolidase N-terminal domain"/>
    <property type="match status" value="1"/>
</dbReference>
<dbReference type="Gene3D" id="2.30.29.30">
    <property type="entry name" value="Pleckstrin-homology domain (PH domain)/Phosphotyrosine-binding domain (PTB)"/>
    <property type="match status" value="1"/>
</dbReference>
<feature type="region of interest" description="Disordered" evidence="9">
    <location>
        <begin position="421"/>
        <end position="441"/>
    </location>
</feature>
<accession>A0A813ILQ9</accession>
<evidence type="ECO:0000256" key="8">
    <source>
        <dbReference type="RuleBase" id="RU367052"/>
    </source>
</evidence>
<evidence type="ECO:0000256" key="4">
    <source>
        <dbReference type="ARBA" id="ARBA00023015"/>
    </source>
</evidence>
<evidence type="ECO:0000256" key="5">
    <source>
        <dbReference type="ARBA" id="ARBA00023163"/>
    </source>
</evidence>
<evidence type="ECO:0000256" key="1">
    <source>
        <dbReference type="ARBA" id="ARBA00022454"/>
    </source>
</evidence>
<feature type="compositionally biased region" description="Basic and acidic residues" evidence="9">
    <location>
        <begin position="516"/>
        <end position="531"/>
    </location>
</feature>
<dbReference type="Pfam" id="PF24824">
    <property type="entry name" value="PH_SPT16"/>
    <property type="match status" value="1"/>
</dbReference>
<dbReference type="SUPFAM" id="SSF55920">
    <property type="entry name" value="Creatinase/aminopeptidase"/>
    <property type="match status" value="1"/>
</dbReference>
<dbReference type="Gene3D" id="3.90.230.10">
    <property type="entry name" value="Creatinase/methionine aminopeptidase superfamily"/>
    <property type="match status" value="1"/>
</dbReference>
<dbReference type="Pfam" id="PF14826">
    <property type="entry name" value="FACT-Spt16_Nlob"/>
    <property type="match status" value="1"/>
</dbReference>
<dbReference type="Gene3D" id="3.20.90.10">
    <property type="entry name" value="Tubby Protein, Chain A"/>
    <property type="match status" value="1"/>
</dbReference>
<comment type="caution">
    <text evidence="11">The sequence shown here is derived from an EMBL/GenBank/DDBJ whole genome shotgun (WGS) entry which is preliminary data.</text>
</comment>
<comment type="subcellular location">
    <subcellularLocation>
        <location evidence="8">Nucleus</location>
    </subcellularLocation>
    <subcellularLocation>
        <location evidence="8">Chromosome</location>
    </subcellularLocation>
</comment>
<keyword evidence="3 8" id="KW-0227">DNA damage</keyword>
<dbReference type="GO" id="GO:0006281">
    <property type="term" value="P:DNA repair"/>
    <property type="evidence" value="ECO:0007669"/>
    <property type="project" value="UniProtKB-UniRule"/>
</dbReference>
<feature type="non-terminal residue" evidence="11">
    <location>
        <position position="1525"/>
    </location>
</feature>
<dbReference type="InterPro" id="IPR040258">
    <property type="entry name" value="Spt16"/>
</dbReference>
<keyword evidence="6 8" id="KW-0234">DNA repair</keyword>
<keyword evidence="2 8" id="KW-0235">DNA replication</keyword>
<dbReference type="InterPro" id="IPR056595">
    <property type="entry name" value="Fact-SPT16_PH"/>
</dbReference>
<dbReference type="EMBL" id="CAJNNW010009731">
    <property type="protein sequence ID" value="CAE8651209.1"/>
    <property type="molecule type" value="Genomic_DNA"/>
</dbReference>
<dbReference type="GO" id="GO:0006260">
    <property type="term" value="P:DNA replication"/>
    <property type="evidence" value="ECO:0007669"/>
    <property type="project" value="UniProtKB-KW"/>
</dbReference>
<sequence length="1525" mass="167559">MHHWLLGVVFPEIVILMQRSGKIIFWTSAKKARWFKEVEGPEVEVIARVSPPSREADAAQLKDILTALKGGQEKVVVGMLQREVHIGPFAEDAGGAITAFPGFEVTEMQDWCSTLLEFKDASEVGNARKASTFAVCLMQDFLVEKMQEIIDQELTLTHEAVCRNMEDQIDQEPSLERFRKLGLDPDELDITYTSFQSGRQLELKHAIGPNSDNVAMTGTFLLSIGTRCNEYSACLTRTVMVNPIRAQKEAYALALEVQRLIVQLLVPGAVFKDVYAAAKSKVQEIKPELVGRFPKSVGFVMGLEFKDSLSYITATCERQVKAGSVLCIGTGFEKAAAPGSGDPWAVWITDTVLVPAEGGANEVLTIKSSSRVDAVMFELVDELQDAPEPKVKKEPPPTQTAKPKKVLHEFYTLTGDTTPRLYSPNGKGVSRHPSVVTSKEAMGPRAALPWMGRMLAEPPIGISTKTRKTCMGPLTEMPVLSAIANTRPVHMPRLKPAWQCAKCSLAVQCLSSVEAASRDSRQQKDLRHCRSGELNQAKTRPDTGAPPWPTGSGASTGAEHQELGRVSSSVILWQVTFLDVHPAVESKLRPRNADQKKDIGEQAILEELQLQLRQEKLQEMKDRFARGEMGVAAAAGSRRGAAPQRLADCQAYAPPACVPEGPANRVRIDLAAEALLVPIHGGMVPFHCRTIKNMSRSKDFLNGEGEQLPMRPATSSGQGGPMARPGSAYGRPATSASCRGSDNPDEDGEDQSTPNSAAGLRQKMLLQRQKALQKQRTGGVSAGGLVMANQGMPATPVAAASPSNSGTSLLAKSPTAGSSASMLSGLPSAPSPVDAQLESLRSPSSGLNHEPPNELMKGVLASMAVDGENAAEAVVMPNPMSPDEIKADEARRRASLAASLDERGLCPVFDPGPSAGPDPAQKSNFDVASIAPSEMKNFLLNPSPKNSGMIECRIIREKGGLSKLYPKYTLETDSGVFLMSAKKQKHNKTSKYVITMSRTDETGKDTDAYLGKLRSNFLGLEFVAYSEGMNPKNIDNSMSQVHAMQVVRQELLAVQYSSSLWGTKPRGPRKMGAVIPKVQPTGERIMCRTLNPDLEGLLSLNKANNTQMIHSYHNKPPKWNETVGAFVLNFNKRVTQASVKNFQLATSDDQEEEKTVFLQFGRVGKDVFNMDFRFPFSPFQAFAICPAPEARISSWKAEKESFLEMTPHLRGEALRSRALRLSSVLQVMLNDALLTHQLPRAPQGKSEGDFPPASAQRLYVKETRLCEVSTVAELNFQSRVKENFDSIINSHKEVQRRMKHREVESEVKKDSSGTQAQILQTLRSFPCLRDLSMRPNLGSGRRSFGTLEAHSNGFRFSARGSNEKVDIFYNQIAHSIYEPCEDQSLIVLVHFHLKEPIMIGKKRSQDVQFFTEVAPQTEDLSARKSGNAHDPDEILEEQREQEMKSRLNQVFHDFSTKVEAIDSCPVKFDIPFKDLAFFGVPNKSSVRLVPCTSALVSLQEWPPFCLDMDQVEIVVFERALLNLRE</sequence>
<dbReference type="PANTHER" id="PTHR13980:SF15">
    <property type="entry name" value="FACT COMPLEX SUBUNIT SPT16"/>
    <property type="match status" value="1"/>
</dbReference>
<evidence type="ECO:0000259" key="10">
    <source>
        <dbReference type="SMART" id="SM01286"/>
    </source>
</evidence>
<dbReference type="GO" id="GO:0031491">
    <property type="term" value="F:nucleosome binding"/>
    <property type="evidence" value="ECO:0007669"/>
    <property type="project" value="TreeGrafter"/>
</dbReference>
<feature type="region of interest" description="Disordered" evidence="9">
    <location>
        <begin position="796"/>
        <end position="853"/>
    </location>
</feature>
<dbReference type="InterPro" id="IPR029149">
    <property type="entry name" value="Creatin/AminoP/Spt16_N"/>
</dbReference>
<dbReference type="Gene3D" id="2.30.29.210">
    <property type="entry name" value="FACT complex subunit Spt16p/Cdc68p"/>
    <property type="match status" value="1"/>
</dbReference>
<evidence type="ECO:0000256" key="2">
    <source>
        <dbReference type="ARBA" id="ARBA00022705"/>
    </source>
</evidence>
<keyword evidence="4 8" id="KW-0805">Transcription regulation</keyword>
<dbReference type="InterPro" id="IPR025659">
    <property type="entry name" value="Tubby-like_C"/>
</dbReference>
<evidence type="ECO:0000313" key="11">
    <source>
        <dbReference type="EMBL" id="CAE8651209.1"/>
    </source>
</evidence>
<dbReference type="Pfam" id="PF08644">
    <property type="entry name" value="SPT16"/>
    <property type="match status" value="1"/>
</dbReference>
<keyword evidence="1 8" id="KW-0158">Chromosome</keyword>
<evidence type="ECO:0000256" key="9">
    <source>
        <dbReference type="SAM" id="MobiDB-lite"/>
    </source>
</evidence>
<dbReference type="InterPro" id="IPR013953">
    <property type="entry name" value="FACT_SPT16_M"/>
</dbReference>
<dbReference type="PANTHER" id="PTHR13980">
    <property type="entry name" value="CDC68 RELATED"/>
    <property type="match status" value="1"/>
</dbReference>
<dbReference type="Pfam" id="PF00557">
    <property type="entry name" value="Peptidase_M24"/>
    <property type="match status" value="1"/>
</dbReference>
<gene>
    <name evidence="11" type="ORF">PGLA2088_LOCUS8938</name>
</gene>
<feature type="compositionally biased region" description="Polar residues" evidence="9">
    <location>
        <begin position="801"/>
        <end position="822"/>
    </location>
</feature>
<dbReference type="InterPro" id="IPR000007">
    <property type="entry name" value="Tubby_C"/>
</dbReference>
<evidence type="ECO:0000256" key="3">
    <source>
        <dbReference type="ARBA" id="ARBA00022763"/>
    </source>
</evidence>
<comment type="function">
    <text evidence="8">Component of the FACT complex, a general chromatin factor that acts to reorganize nucleosomes. The FACT complex is involved in multiple processes that require DNA as a template such as mRNA elongation, DNA replication and DNA repair. During transcription elongation the FACT complex acts as a histone chaperone that both destabilizes and restores nucleosomal structure. It facilitates the passage of RNA polymerase II and transcription by promoting the dissociation of one histone H2A-H2B dimer from the nucleosome, then subsequently promotes the reestablishment of the nucleosome following the passage of RNA polymerase II.</text>
</comment>
<keyword evidence="7 8" id="KW-0539">Nucleus</keyword>
<dbReference type="InterPro" id="IPR011993">
    <property type="entry name" value="PH-like_dom_sf"/>
</dbReference>